<organism evidence="1 2">
    <name type="scientific">Aspergillus melleus</name>
    <dbReference type="NCBI Taxonomy" id="138277"/>
    <lineage>
        <taxon>Eukaryota</taxon>
        <taxon>Fungi</taxon>
        <taxon>Dikarya</taxon>
        <taxon>Ascomycota</taxon>
        <taxon>Pezizomycotina</taxon>
        <taxon>Eurotiomycetes</taxon>
        <taxon>Eurotiomycetidae</taxon>
        <taxon>Eurotiales</taxon>
        <taxon>Aspergillaceae</taxon>
        <taxon>Aspergillus</taxon>
        <taxon>Aspergillus subgen. Circumdati</taxon>
    </lineage>
</organism>
<protein>
    <submittedName>
        <fullName evidence="1">Uncharacterized protein</fullName>
    </submittedName>
</protein>
<proteinExistence type="predicted"/>
<accession>A0ACC3AQN2</accession>
<reference evidence="1 2" key="1">
    <citation type="journal article" date="2023" name="ACS Omega">
        <title>Identification of the Neoaspergillic Acid Biosynthesis Gene Cluster by Establishing an In Vitro CRISPR-Ribonucleoprotein Genetic System in Aspergillus melleus.</title>
        <authorList>
            <person name="Yuan B."/>
            <person name="Grau M.F."/>
            <person name="Murata R.M."/>
            <person name="Torok T."/>
            <person name="Venkateswaran K."/>
            <person name="Stajich J.E."/>
            <person name="Wang C.C.C."/>
        </authorList>
    </citation>
    <scope>NUCLEOTIDE SEQUENCE [LARGE SCALE GENOMIC DNA]</scope>
    <source>
        <strain evidence="1 2">IMV 1140</strain>
    </source>
</reference>
<evidence type="ECO:0000313" key="2">
    <source>
        <dbReference type="Proteomes" id="UP001177260"/>
    </source>
</evidence>
<dbReference type="Proteomes" id="UP001177260">
    <property type="component" value="Unassembled WGS sequence"/>
</dbReference>
<gene>
    <name evidence="1" type="ORF">N8T08_010889</name>
</gene>
<sequence>MKVRWLKSALPVVLTGTVVSAINLDVHNDQSLKDAAANASYNAMTYYKGNQTGRTPGKLPDDWWQGAILFDTMIRYWHFTGDGSNNAAVSQGMYHQAGDDSDYMSSDSRAHISNVDQAYWGLAAITAAELDFPAESKQPAWADLAQNVFDKLVYRWDKSSCKGGLRWQIWPYQAGYTKKTASANGALFQLSARLAHYTGNKTHSDWAETVWHWSKGLLVDEKEWKVADNVANELNCNGSSENTQWTANYAMYLGGAAYMYNVTDGQKKWKEGTDGLLNTTLQTFFPKKRNGAMSEVACEVSGTCDPSMQTYKAILSSNLASIAQVAPYTAEEILPKLQDSATAAAKHSTEDKDNSFCGLQWYESWDDVGRCNVGKQISATSLFSANLVAFKDGNNNSTTSAAADENGAGTMGGTRSWAVTAVVVGVVSLMELVG</sequence>
<name>A0ACC3AQN2_9EURO</name>
<dbReference type="EMBL" id="JAOPJF010000091">
    <property type="protein sequence ID" value="KAK1140057.1"/>
    <property type="molecule type" value="Genomic_DNA"/>
</dbReference>
<evidence type="ECO:0000313" key="1">
    <source>
        <dbReference type="EMBL" id="KAK1140057.1"/>
    </source>
</evidence>
<comment type="caution">
    <text evidence="1">The sequence shown here is derived from an EMBL/GenBank/DDBJ whole genome shotgun (WGS) entry which is preliminary data.</text>
</comment>
<keyword evidence="2" id="KW-1185">Reference proteome</keyword>